<name>A0A1J5R6N6_9ZZZZ</name>
<dbReference type="EMBL" id="MLJW01000408">
    <property type="protein sequence ID" value="OIQ87711.1"/>
    <property type="molecule type" value="Genomic_DNA"/>
</dbReference>
<evidence type="ECO:0000313" key="1">
    <source>
        <dbReference type="EMBL" id="OIQ87711.1"/>
    </source>
</evidence>
<accession>A0A1J5R6N6</accession>
<organism evidence="1">
    <name type="scientific">mine drainage metagenome</name>
    <dbReference type="NCBI Taxonomy" id="410659"/>
    <lineage>
        <taxon>unclassified sequences</taxon>
        <taxon>metagenomes</taxon>
        <taxon>ecological metagenomes</taxon>
    </lineage>
</organism>
<sequence>MSFRPRPIFSCPASPWLFLLAWLGLLLQPLPPSIDDAARGVAAAQRATATHTRLAQAASMTAPATFDERHLGLAAFDAFALPRAAAAPPSAPRGADACAALQTRALPLACGYAAQARAPPRLA</sequence>
<gene>
    <name evidence="1" type="ORF">GALL_304240</name>
</gene>
<protein>
    <submittedName>
        <fullName evidence="1">Uncharacterized protein</fullName>
    </submittedName>
</protein>
<proteinExistence type="predicted"/>
<comment type="caution">
    <text evidence="1">The sequence shown here is derived from an EMBL/GenBank/DDBJ whole genome shotgun (WGS) entry which is preliminary data.</text>
</comment>
<dbReference type="AlphaFoldDB" id="A0A1J5R6N6"/>
<reference evidence="1" key="1">
    <citation type="submission" date="2016-10" db="EMBL/GenBank/DDBJ databases">
        <title>Sequence of Gallionella enrichment culture.</title>
        <authorList>
            <person name="Poehlein A."/>
            <person name="Muehling M."/>
            <person name="Daniel R."/>
        </authorList>
    </citation>
    <scope>NUCLEOTIDE SEQUENCE</scope>
</reference>